<reference evidence="6 8" key="1">
    <citation type="submission" date="2014-07" db="EMBL/GenBank/DDBJ databases">
        <title>Genome of Chryseobacterium vrystaatense LMG 22846.</title>
        <authorList>
            <person name="Pipes S.E."/>
            <person name="Stropko S.J."/>
            <person name="Newman J.D."/>
        </authorList>
    </citation>
    <scope>NUCLEOTIDE SEQUENCE [LARGE SCALE GENOMIC DNA]</scope>
    <source>
        <strain evidence="6 8">LMG 22846</strain>
    </source>
</reference>
<evidence type="ECO:0000313" key="7">
    <source>
        <dbReference type="EMBL" id="SHG79998.1"/>
    </source>
</evidence>
<dbReference type="Proteomes" id="UP000028719">
    <property type="component" value="Unassembled WGS sequence"/>
</dbReference>
<keyword evidence="8" id="KW-1185">Reference proteome</keyword>
<dbReference type="AlphaFoldDB" id="A0A1M5MRS5"/>
<comment type="cofactor">
    <cofactor evidence="1">
        <name>Zn(2+)</name>
        <dbReference type="ChEBI" id="CHEBI:29105"/>
    </cofactor>
</comment>
<keyword evidence="4" id="KW-0862">Zinc</keyword>
<dbReference type="InterPro" id="IPR001279">
    <property type="entry name" value="Metallo-B-lactamas"/>
</dbReference>
<evidence type="ECO:0000256" key="1">
    <source>
        <dbReference type="ARBA" id="ARBA00001947"/>
    </source>
</evidence>
<evidence type="ECO:0000313" key="8">
    <source>
        <dbReference type="Proteomes" id="UP000028719"/>
    </source>
</evidence>
<evidence type="ECO:0000256" key="2">
    <source>
        <dbReference type="ARBA" id="ARBA00022723"/>
    </source>
</evidence>
<dbReference type="Proteomes" id="UP000184108">
    <property type="component" value="Unassembled WGS sequence"/>
</dbReference>
<name>A0A1M5MRS5_9FLAO</name>
<dbReference type="InterPro" id="IPR051453">
    <property type="entry name" value="MBL_Glyoxalase_II"/>
</dbReference>
<dbReference type="RefSeq" id="WP_034748091.1">
    <property type="nucleotide sequence ID" value="NZ_FQVE01000008.1"/>
</dbReference>
<evidence type="ECO:0000313" key="6">
    <source>
        <dbReference type="EMBL" id="KFF24551.1"/>
    </source>
</evidence>
<dbReference type="SMART" id="SM00849">
    <property type="entry name" value="Lactamase_B"/>
    <property type="match status" value="1"/>
</dbReference>
<evidence type="ECO:0000256" key="3">
    <source>
        <dbReference type="ARBA" id="ARBA00022801"/>
    </source>
</evidence>
<dbReference type="PANTHER" id="PTHR46233:SF3">
    <property type="entry name" value="HYDROXYACYLGLUTATHIONE HYDROLASE GLOC"/>
    <property type="match status" value="1"/>
</dbReference>
<dbReference type="PANTHER" id="PTHR46233">
    <property type="entry name" value="HYDROXYACYLGLUTATHIONE HYDROLASE GLOC"/>
    <property type="match status" value="1"/>
</dbReference>
<dbReference type="EMBL" id="FQVE01000008">
    <property type="protein sequence ID" value="SHG79998.1"/>
    <property type="molecule type" value="Genomic_DNA"/>
</dbReference>
<organism evidence="7 9">
    <name type="scientific">Chryseobacterium vrystaatense</name>
    <dbReference type="NCBI Taxonomy" id="307480"/>
    <lineage>
        <taxon>Bacteria</taxon>
        <taxon>Pseudomonadati</taxon>
        <taxon>Bacteroidota</taxon>
        <taxon>Flavobacteriia</taxon>
        <taxon>Flavobacteriales</taxon>
        <taxon>Weeksellaceae</taxon>
        <taxon>Chryseobacterium group</taxon>
        <taxon>Chryseobacterium</taxon>
    </lineage>
</organism>
<evidence type="ECO:0000256" key="4">
    <source>
        <dbReference type="ARBA" id="ARBA00022833"/>
    </source>
</evidence>
<sequence>MKLFIKRFENRPVDSNCFLIFNEQHRAIVIDPGTQNHTELYEFIREENLKVEYCIITHGHFDHVYGIEDIVSRYNPKCILSNESLAYIGNIKKNLSVFYGKQFSYQIENYIAVCEDGYTINWDGHELEFYHTKGHTDSCISCKINNDVFVGDLMIKGEKTVTKLPSGNKGMAEKSINRMLNLAGIEIIYGGHGEPMTKMEAKKFFFNEN</sequence>
<dbReference type="GO" id="GO:0046872">
    <property type="term" value="F:metal ion binding"/>
    <property type="evidence" value="ECO:0007669"/>
    <property type="project" value="UniProtKB-KW"/>
</dbReference>
<dbReference type="OrthoDB" id="9802248at2"/>
<reference evidence="7" key="3">
    <citation type="submission" date="2016-11" db="EMBL/GenBank/DDBJ databases">
        <authorList>
            <person name="Jaros S."/>
            <person name="Januszkiewicz K."/>
            <person name="Wedrychowicz H."/>
        </authorList>
    </citation>
    <scope>NUCLEOTIDE SEQUENCE [LARGE SCALE GENOMIC DNA]</scope>
    <source>
        <strain evidence="7">YR203</strain>
    </source>
</reference>
<dbReference type="CDD" id="cd06262">
    <property type="entry name" value="metallo-hydrolase-like_MBL-fold"/>
    <property type="match status" value="1"/>
</dbReference>
<protein>
    <submittedName>
        <fullName evidence="7">Glyoxylase, beta-lactamase superfamily II</fullName>
    </submittedName>
</protein>
<gene>
    <name evidence="6" type="ORF">IW16_19730</name>
    <name evidence="7" type="ORF">SAMN02787073_4836</name>
</gene>
<dbReference type="Pfam" id="PF00753">
    <property type="entry name" value="Lactamase_B"/>
    <property type="match status" value="1"/>
</dbReference>
<feature type="domain" description="Metallo-beta-lactamase" evidence="5">
    <location>
        <begin position="14"/>
        <end position="192"/>
    </location>
</feature>
<accession>A0A1M5MRS5</accession>
<dbReference type="EMBL" id="JPRI01000008">
    <property type="protein sequence ID" value="KFF24551.1"/>
    <property type="molecule type" value="Genomic_DNA"/>
</dbReference>
<reference evidence="9" key="2">
    <citation type="submission" date="2016-11" db="EMBL/GenBank/DDBJ databases">
        <authorList>
            <person name="Varghese N."/>
            <person name="Submissions S."/>
        </authorList>
    </citation>
    <scope>NUCLEOTIDE SEQUENCE [LARGE SCALE GENOMIC DNA]</scope>
    <source>
        <strain evidence="9">YR203</strain>
    </source>
</reference>
<proteinExistence type="predicted"/>
<keyword evidence="2" id="KW-0479">Metal-binding</keyword>
<dbReference type="InterPro" id="IPR036866">
    <property type="entry name" value="RibonucZ/Hydroxyglut_hydro"/>
</dbReference>
<dbReference type="SUPFAM" id="SSF56281">
    <property type="entry name" value="Metallo-hydrolase/oxidoreductase"/>
    <property type="match status" value="1"/>
</dbReference>
<dbReference type="Gene3D" id="3.60.15.10">
    <property type="entry name" value="Ribonuclease Z/Hydroxyacylglutathione hydrolase-like"/>
    <property type="match status" value="1"/>
</dbReference>
<dbReference type="GO" id="GO:0016787">
    <property type="term" value="F:hydrolase activity"/>
    <property type="evidence" value="ECO:0007669"/>
    <property type="project" value="UniProtKB-KW"/>
</dbReference>
<evidence type="ECO:0000313" key="9">
    <source>
        <dbReference type="Proteomes" id="UP000184108"/>
    </source>
</evidence>
<evidence type="ECO:0000259" key="5">
    <source>
        <dbReference type="SMART" id="SM00849"/>
    </source>
</evidence>
<keyword evidence="3" id="KW-0378">Hydrolase</keyword>